<evidence type="ECO:0000313" key="3">
    <source>
        <dbReference type="Proteomes" id="UP000540989"/>
    </source>
</evidence>
<dbReference type="Proteomes" id="UP000540989">
    <property type="component" value="Unassembled WGS sequence"/>
</dbReference>
<dbReference type="EMBL" id="JACHIP010000001">
    <property type="protein sequence ID" value="MBB5055439.1"/>
    <property type="molecule type" value="Genomic_DNA"/>
</dbReference>
<dbReference type="EC" id="3.1.1.45" evidence="2"/>
<proteinExistence type="predicted"/>
<dbReference type="PANTHER" id="PTHR47562:SF2">
    <property type="entry name" value="CARBOXYMETHYLENEBUTENOLIDASE-RELATED"/>
    <property type="match status" value="1"/>
</dbReference>
<evidence type="ECO:0000313" key="2">
    <source>
        <dbReference type="EMBL" id="MBB5055439.1"/>
    </source>
</evidence>
<dbReference type="SUPFAM" id="SSF53474">
    <property type="entry name" value="alpha/beta-Hydrolases"/>
    <property type="match status" value="1"/>
</dbReference>
<dbReference type="InterPro" id="IPR029058">
    <property type="entry name" value="AB_hydrolase_fold"/>
</dbReference>
<dbReference type="PANTHER" id="PTHR47562">
    <property type="match status" value="1"/>
</dbReference>
<reference evidence="2 3" key="1">
    <citation type="submission" date="2020-08" db="EMBL/GenBank/DDBJ databases">
        <title>Genomic Encyclopedia of Type Strains, Phase IV (KMG-V): Genome sequencing to study the core and pangenomes of soil and plant-associated prokaryotes.</title>
        <authorList>
            <person name="Whitman W."/>
        </authorList>
    </citation>
    <scope>NUCLEOTIDE SEQUENCE [LARGE SCALE GENOMIC DNA]</scope>
    <source>
        <strain evidence="2 3">M8UP14</strain>
    </source>
</reference>
<organism evidence="2 3">
    <name type="scientific">Granulicella aggregans</name>
    <dbReference type="NCBI Taxonomy" id="474949"/>
    <lineage>
        <taxon>Bacteria</taxon>
        <taxon>Pseudomonadati</taxon>
        <taxon>Acidobacteriota</taxon>
        <taxon>Terriglobia</taxon>
        <taxon>Terriglobales</taxon>
        <taxon>Acidobacteriaceae</taxon>
        <taxon>Granulicella</taxon>
    </lineage>
</organism>
<comment type="caution">
    <text evidence="2">The sequence shown here is derived from an EMBL/GenBank/DDBJ whole genome shotgun (WGS) entry which is preliminary data.</text>
</comment>
<dbReference type="Pfam" id="PF01738">
    <property type="entry name" value="DLH"/>
    <property type="match status" value="1"/>
</dbReference>
<dbReference type="RefSeq" id="WP_184213130.1">
    <property type="nucleotide sequence ID" value="NZ_JACHIP010000001.1"/>
</dbReference>
<gene>
    <name evidence="2" type="ORF">HDF16_000108</name>
</gene>
<keyword evidence="3" id="KW-1185">Reference proteome</keyword>
<accession>A0A7W7Z9A1</accession>
<dbReference type="InterPro" id="IPR002925">
    <property type="entry name" value="Dienelactn_hydro"/>
</dbReference>
<protein>
    <submittedName>
        <fullName evidence="2">Carboxymethylenebutenolidase</fullName>
        <ecNumber evidence="2">3.1.1.45</ecNumber>
    </submittedName>
</protein>
<sequence length="262" mass="28919">MIIVNDEYVTLDTPDGPMRTHIVRPAAPGRYPGIIFYSEIFQITAPIRRTAAMLAGHGYIVAMPEIYHEFEAPGTVFAYDQAGSDRGNELKTTKKLVSYDTDARAVLDHLASRPDCTGKLGSMGICIGGHLAFRAGMNPDVLATACFYATDIHKGSLGAGMNDDSLERAKDIQGELLMIWGRQDPHISLEGRMKVLARLNELGTRMSWHEVNGAHAFMRDEGIRYDPELAYSLYGLVFDFFHRKLGEGDLSALAPASTETRH</sequence>
<feature type="domain" description="Dienelactone hydrolase" evidence="1">
    <location>
        <begin position="18"/>
        <end position="243"/>
    </location>
</feature>
<keyword evidence="2" id="KW-0378">Hydrolase</keyword>
<dbReference type="AlphaFoldDB" id="A0A7W7Z9A1"/>
<name>A0A7W7Z9A1_9BACT</name>
<dbReference type="Gene3D" id="3.40.50.1820">
    <property type="entry name" value="alpha/beta hydrolase"/>
    <property type="match status" value="1"/>
</dbReference>
<evidence type="ECO:0000259" key="1">
    <source>
        <dbReference type="Pfam" id="PF01738"/>
    </source>
</evidence>
<dbReference type="GO" id="GO:0008806">
    <property type="term" value="F:carboxymethylenebutenolidase activity"/>
    <property type="evidence" value="ECO:0007669"/>
    <property type="project" value="UniProtKB-EC"/>
</dbReference>